<dbReference type="GeneID" id="94848701"/>
<dbReference type="Proteomes" id="UP000179807">
    <property type="component" value="Unassembled WGS sequence"/>
</dbReference>
<evidence type="ECO:0000256" key="1">
    <source>
        <dbReference type="ARBA" id="ARBA00022786"/>
    </source>
</evidence>
<dbReference type="Pfam" id="PF12436">
    <property type="entry name" value="USP7_ICP0_bdg"/>
    <property type="match status" value="1"/>
</dbReference>
<keyword evidence="4" id="KW-1185">Reference proteome</keyword>
<dbReference type="VEuPathDB" id="TrichDB:TRFO_41830"/>
<dbReference type="InterPro" id="IPR024729">
    <property type="entry name" value="USP7_ICP0-binding_dom"/>
</dbReference>
<protein>
    <recommendedName>
        <fullName evidence="2">Ubiquitin carboxyl-terminal hydrolase 7 ICP0-binding domain-containing protein</fullName>
    </recommendedName>
</protein>
<feature type="domain" description="Ubiquitin carboxyl-terminal hydrolase 7 ICP0-binding" evidence="2">
    <location>
        <begin position="42"/>
        <end position="209"/>
    </location>
</feature>
<evidence type="ECO:0000313" key="3">
    <source>
        <dbReference type="EMBL" id="OHT16355.1"/>
    </source>
</evidence>
<evidence type="ECO:0000259" key="2">
    <source>
        <dbReference type="Pfam" id="PF12436"/>
    </source>
</evidence>
<gene>
    <name evidence="3" type="ORF">TRFO_41830</name>
</gene>
<dbReference type="Gene3D" id="3.10.20.90">
    <property type="entry name" value="Phosphatidylinositol 3-kinase Catalytic Subunit, Chain A, domain 1"/>
    <property type="match status" value="1"/>
</dbReference>
<dbReference type="GO" id="GO:0140096">
    <property type="term" value="F:catalytic activity, acting on a protein"/>
    <property type="evidence" value="ECO:0007669"/>
    <property type="project" value="UniProtKB-ARBA"/>
</dbReference>
<keyword evidence="1" id="KW-0833">Ubl conjugation pathway</keyword>
<evidence type="ECO:0000313" key="4">
    <source>
        <dbReference type="Proteomes" id="UP000179807"/>
    </source>
</evidence>
<accession>A0A1J4KYL9</accession>
<dbReference type="EMBL" id="MLAK01000113">
    <property type="protein sequence ID" value="OHT16355.1"/>
    <property type="molecule type" value="Genomic_DNA"/>
</dbReference>
<organism evidence="3 4">
    <name type="scientific">Tritrichomonas foetus</name>
    <dbReference type="NCBI Taxonomy" id="1144522"/>
    <lineage>
        <taxon>Eukaryota</taxon>
        <taxon>Metamonada</taxon>
        <taxon>Parabasalia</taxon>
        <taxon>Tritrichomonadida</taxon>
        <taxon>Tritrichomonadidae</taxon>
        <taxon>Tritrichomonas</taxon>
    </lineage>
</organism>
<proteinExistence type="predicted"/>
<dbReference type="RefSeq" id="XP_068369491.1">
    <property type="nucleotide sequence ID" value="XM_068513997.1"/>
</dbReference>
<dbReference type="AlphaFoldDB" id="A0A1J4KYL9"/>
<reference evidence="3" key="1">
    <citation type="submission" date="2016-10" db="EMBL/GenBank/DDBJ databases">
        <authorList>
            <person name="Benchimol M."/>
            <person name="Almeida L.G."/>
            <person name="Vasconcelos A.T."/>
            <person name="Perreira-Neves A."/>
            <person name="Rosa I.A."/>
            <person name="Tasca T."/>
            <person name="Bogo M.R."/>
            <person name="de Souza W."/>
        </authorList>
    </citation>
    <scope>NUCLEOTIDE SEQUENCE [LARGE SCALE GENOMIC DNA]</scope>
    <source>
        <strain evidence="3">K</strain>
    </source>
</reference>
<name>A0A1J4KYL9_9EUKA</name>
<sequence length="567" mass="65979">MNCLLGKFGIMNDFCKTEIEIQDNCNIYKEVAQKLNFATNKIRIWTIQNELNENNTPNPKINSLKIDKIISNSEKIENIQSTILFIQIKGENEPLLMPLIALLVKIYTRVKENPMLYVGIIFVSPNKLIKEISEVIKNSLNIDSKYKVNVFHEKGPTEIFLLNENKSISKNSLNHGSFIILDVPRKVDWSYQITACKSFQENHKNQSNIIRYCDKMLDILPESPIDFSFLYYNTQIIELVDYNDGKSYGLFEIPSRISIFQLEGFISQYFGLILDCQRNKIIFFDEGPSLHPILKIKTKNKSPKKKLYSNTSSSNEFNDTHKIFFLIVDYNFVYSESYLSLMTTFTSQKPFNFCKTFNFFIDTNEENLISIKYIKINILDSFEDGNHNTKSPKLKIDIESLRCYWTSKETGLILSDFLNDDEEITKDDALTKILRVEVIPADQRKRKFNRLDVYQSYLNNNEKELIISGIPIILNVDRIEKSQNIKNKISNFFDFDSNSINLEKVQLYLPQNLENYGKSNVSIGNQLVNSIIPFDPSFLISNDQKLTFLRNKINSIFFITNFDKVNI</sequence>
<comment type="caution">
    <text evidence="3">The sequence shown here is derived from an EMBL/GenBank/DDBJ whole genome shotgun (WGS) entry which is preliminary data.</text>
</comment>